<keyword evidence="1" id="KW-0808">Transferase</keyword>
<dbReference type="Proteomes" id="UP000318741">
    <property type="component" value="Chromosome"/>
</dbReference>
<dbReference type="OrthoDB" id="9795068at2"/>
<dbReference type="EC" id="2.4.-.-" evidence="1"/>
<name>A0A517P848_9PLAN</name>
<keyword evidence="1" id="KW-0328">Glycosyltransferase</keyword>
<protein>
    <submittedName>
        <fullName evidence="1">Teichuronic acid biosynthesis glycosyltransferase TuaC</fullName>
        <ecNumber evidence="1">2.4.-.-</ecNumber>
    </submittedName>
</protein>
<dbReference type="PANTHER" id="PTHR12526">
    <property type="entry name" value="GLYCOSYLTRANSFERASE"/>
    <property type="match status" value="1"/>
</dbReference>
<dbReference type="Pfam" id="PF13692">
    <property type="entry name" value="Glyco_trans_1_4"/>
    <property type="match status" value="1"/>
</dbReference>
<keyword evidence="2" id="KW-1185">Reference proteome</keyword>
<reference evidence="1 2" key="1">
    <citation type="submission" date="2019-02" db="EMBL/GenBank/DDBJ databases">
        <title>Deep-cultivation of Planctomycetes and their phenomic and genomic characterization uncovers novel biology.</title>
        <authorList>
            <person name="Wiegand S."/>
            <person name="Jogler M."/>
            <person name="Boedeker C."/>
            <person name="Pinto D."/>
            <person name="Vollmers J."/>
            <person name="Rivas-Marin E."/>
            <person name="Kohn T."/>
            <person name="Peeters S.H."/>
            <person name="Heuer A."/>
            <person name="Rast P."/>
            <person name="Oberbeckmann S."/>
            <person name="Bunk B."/>
            <person name="Jeske O."/>
            <person name="Meyerdierks A."/>
            <person name="Storesund J.E."/>
            <person name="Kallscheuer N."/>
            <person name="Luecker S."/>
            <person name="Lage O.M."/>
            <person name="Pohl T."/>
            <person name="Merkel B.J."/>
            <person name="Hornburger P."/>
            <person name="Mueller R.-W."/>
            <person name="Bruemmer F."/>
            <person name="Labrenz M."/>
            <person name="Spormann A.M."/>
            <person name="Op den Camp H."/>
            <person name="Overmann J."/>
            <person name="Amann R."/>
            <person name="Jetten M.S.M."/>
            <person name="Mascher T."/>
            <person name="Medema M.H."/>
            <person name="Devos D.P."/>
            <person name="Kaster A.-K."/>
            <person name="Ovreas L."/>
            <person name="Rohde M."/>
            <person name="Galperin M.Y."/>
            <person name="Jogler C."/>
        </authorList>
    </citation>
    <scope>NUCLEOTIDE SEQUENCE [LARGE SCALE GENOMIC DNA]</scope>
    <source>
        <strain evidence="1 2">CA12</strain>
    </source>
</reference>
<dbReference type="EMBL" id="CP036265">
    <property type="protein sequence ID" value="QDT15544.1"/>
    <property type="molecule type" value="Genomic_DNA"/>
</dbReference>
<gene>
    <name evidence="1" type="primary">tuaC</name>
    <name evidence="1" type="ORF">CA12_16290</name>
</gene>
<sequence length="447" mass="47964">MIRPLLLSTSDKAGGAARSSWRLHRGLRAVGCPSRMLAFNKSSDDPAVRAFRPSLSVGRRLARRLRERSLRRDLPIRLAGDPPFEVFHTDRSVHGADLLDTIFPQAGGAPSVGNAQSEGSPDAPPDVLNLHWVVGMFDDAAFLPAAAARVPLVWTLHDMQPFTGGCHYDRGCGRFVSPEGRPGCGRCPQLAGDAERDLSRRIWERRARAFAKIPTDRLTFVTPSRWLGAEVGRSSLCGRFPVEVIPYGLETDVFRPRNQAAARELLGVPPDAKTALFLADAVNNVRKGFSYLKGALERLRGLPNLCALTVGRGVPDLPEGLPHVSLGSVSDDRLLALAYSAADLFVIPSLADNLPNTVLEAMACGTPSVGFAVGGVPDMIRPGETGLLAPPEDVPALADTLAALLSDDALRTRLGANCRRVAEAEYPLARQAHDYQALFARVAGAAA</sequence>
<accession>A0A517P848</accession>
<dbReference type="GO" id="GO:0016757">
    <property type="term" value="F:glycosyltransferase activity"/>
    <property type="evidence" value="ECO:0007669"/>
    <property type="project" value="UniProtKB-KW"/>
</dbReference>
<evidence type="ECO:0000313" key="1">
    <source>
        <dbReference type="EMBL" id="QDT15544.1"/>
    </source>
</evidence>
<dbReference type="Gene3D" id="3.40.50.2000">
    <property type="entry name" value="Glycogen Phosphorylase B"/>
    <property type="match status" value="2"/>
</dbReference>
<dbReference type="RefSeq" id="WP_145358441.1">
    <property type="nucleotide sequence ID" value="NZ_CP036265.1"/>
</dbReference>
<evidence type="ECO:0000313" key="2">
    <source>
        <dbReference type="Proteomes" id="UP000318741"/>
    </source>
</evidence>
<dbReference type="KEGG" id="acaf:CA12_16290"/>
<dbReference type="PANTHER" id="PTHR12526:SF635">
    <property type="entry name" value="GLYCOSYL TRANSFERASE GROUP 1"/>
    <property type="match status" value="1"/>
</dbReference>
<organism evidence="1 2">
    <name type="scientific">Alienimonas californiensis</name>
    <dbReference type="NCBI Taxonomy" id="2527989"/>
    <lineage>
        <taxon>Bacteria</taxon>
        <taxon>Pseudomonadati</taxon>
        <taxon>Planctomycetota</taxon>
        <taxon>Planctomycetia</taxon>
        <taxon>Planctomycetales</taxon>
        <taxon>Planctomycetaceae</taxon>
        <taxon>Alienimonas</taxon>
    </lineage>
</organism>
<dbReference type="AlphaFoldDB" id="A0A517P848"/>
<proteinExistence type="predicted"/>
<dbReference type="SUPFAM" id="SSF53756">
    <property type="entry name" value="UDP-Glycosyltransferase/glycogen phosphorylase"/>
    <property type="match status" value="1"/>
</dbReference>